<evidence type="ECO:0000259" key="13">
    <source>
        <dbReference type="SMART" id="SM01060"/>
    </source>
</evidence>
<comment type="similarity">
    <text evidence="2 11">Belongs to the catalase family.</text>
</comment>
<name>A0A0J7NB03_LASNI</name>
<reference evidence="14 15" key="1">
    <citation type="submission" date="2015-04" db="EMBL/GenBank/DDBJ databases">
        <title>Lasius niger genome sequencing.</title>
        <authorList>
            <person name="Konorov E.A."/>
            <person name="Nikitin M.A."/>
            <person name="Kirill M.V."/>
            <person name="Chang P."/>
        </authorList>
    </citation>
    <scope>NUCLEOTIDE SEQUENCE [LARGE SCALE GENOMIC DNA]</scope>
    <source>
        <tissue evidence="14">Whole</tissue>
    </source>
</reference>
<dbReference type="PANTHER" id="PTHR11465:SF23">
    <property type="entry name" value="CATALASE-2"/>
    <property type="match status" value="1"/>
</dbReference>
<accession>A0A0J7NB03</accession>
<dbReference type="InterPro" id="IPR024711">
    <property type="entry name" value="Catalase_clade1/3"/>
</dbReference>
<dbReference type="InterPro" id="IPR011614">
    <property type="entry name" value="Catalase_core"/>
</dbReference>
<comment type="function">
    <text evidence="12">Catalyzes the degradation of hydrogen peroxide (H(2)O(2)) generated by peroxisomal oxidases to water and oxygen, thereby protecting cells from the toxic effects of hydrogen peroxide.</text>
</comment>
<evidence type="ECO:0000256" key="5">
    <source>
        <dbReference type="ARBA" id="ARBA00022617"/>
    </source>
</evidence>
<evidence type="ECO:0000256" key="10">
    <source>
        <dbReference type="PIRSR" id="PIRSR038928-2"/>
    </source>
</evidence>
<feature type="domain" description="Catalase core" evidence="13">
    <location>
        <begin position="62"/>
        <end position="440"/>
    </location>
</feature>
<protein>
    <recommendedName>
        <fullName evidence="3 11">Catalase</fullName>
        <ecNumber evidence="3 11">1.11.1.6</ecNumber>
    </recommendedName>
</protein>
<keyword evidence="4 11" id="KW-0575">Peroxidase</keyword>
<dbReference type="GO" id="GO:0042542">
    <property type="term" value="P:response to hydrogen peroxide"/>
    <property type="evidence" value="ECO:0007669"/>
    <property type="project" value="TreeGrafter"/>
</dbReference>
<dbReference type="GO" id="GO:0005737">
    <property type="term" value="C:cytoplasm"/>
    <property type="evidence" value="ECO:0007669"/>
    <property type="project" value="TreeGrafter"/>
</dbReference>
<keyword evidence="5 10" id="KW-0349">Heme</keyword>
<evidence type="ECO:0000256" key="3">
    <source>
        <dbReference type="ARBA" id="ARBA00012314"/>
    </source>
</evidence>
<evidence type="ECO:0000256" key="11">
    <source>
        <dbReference type="RuleBase" id="RU000498"/>
    </source>
</evidence>
<dbReference type="SMART" id="SM01060">
    <property type="entry name" value="Catalase"/>
    <property type="match status" value="1"/>
</dbReference>
<dbReference type="PIRSF" id="PIRSF038928">
    <property type="entry name" value="Catalase_clade1-3"/>
    <property type="match status" value="1"/>
</dbReference>
<dbReference type="SUPFAM" id="SSF56634">
    <property type="entry name" value="Heme-dependent catalase-like"/>
    <property type="match status" value="1"/>
</dbReference>
<dbReference type="InterPro" id="IPR018028">
    <property type="entry name" value="Catalase"/>
</dbReference>
<dbReference type="AlphaFoldDB" id="A0A0J7NB03"/>
<dbReference type="PROSITE" id="PS51402">
    <property type="entry name" value="CATALASE_3"/>
    <property type="match status" value="1"/>
</dbReference>
<dbReference type="InterPro" id="IPR020835">
    <property type="entry name" value="Catalase_sf"/>
</dbReference>
<dbReference type="PRINTS" id="PR00067">
    <property type="entry name" value="CATALASE"/>
</dbReference>
<comment type="caution">
    <text evidence="14">The sequence shown here is derived from an EMBL/GenBank/DDBJ whole genome shotgun (WGS) entry which is preliminary data.</text>
</comment>
<evidence type="ECO:0000313" key="14">
    <source>
        <dbReference type="EMBL" id="KMQ89785.1"/>
    </source>
</evidence>
<dbReference type="STRING" id="67767.A0A0J7NB03"/>
<dbReference type="PROSITE" id="PS00438">
    <property type="entry name" value="CATALASE_2"/>
    <property type="match status" value="1"/>
</dbReference>
<dbReference type="OrthoDB" id="6880011at2759"/>
<dbReference type="InterPro" id="IPR010582">
    <property type="entry name" value="Catalase_immune_responsive"/>
</dbReference>
<dbReference type="Pfam" id="PF06628">
    <property type="entry name" value="Catalase-rel"/>
    <property type="match status" value="1"/>
</dbReference>
<organism evidence="14 15">
    <name type="scientific">Lasius niger</name>
    <name type="common">Black garden ant</name>
    <dbReference type="NCBI Taxonomy" id="67767"/>
    <lineage>
        <taxon>Eukaryota</taxon>
        <taxon>Metazoa</taxon>
        <taxon>Ecdysozoa</taxon>
        <taxon>Arthropoda</taxon>
        <taxon>Hexapoda</taxon>
        <taxon>Insecta</taxon>
        <taxon>Pterygota</taxon>
        <taxon>Neoptera</taxon>
        <taxon>Endopterygota</taxon>
        <taxon>Hymenoptera</taxon>
        <taxon>Apocrita</taxon>
        <taxon>Aculeata</taxon>
        <taxon>Formicoidea</taxon>
        <taxon>Formicidae</taxon>
        <taxon>Formicinae</taxon>
        <taxon>Lasius</taxon>
        <taxon>Lasius</taxon>
    </lineage>
</organism>
<dbReference type="Proteomes" id="UP000036403">
    <property type="component" value="Unassembled WGS sequence"/>
</dbReference>
<dbReference type="PANTHER" id="PTHR11465">
    <property type="entry name" value="CATALASE"/>
    <property type="match status" value="1"/>
</dbReference>
<dbReference type="InterPro" id="IPR024708">
    <property type="entry name" value="Catalase_AS"/>
</dbReference>
<dbReference type="GO" id="GO:0004096">
    <property type="term" value="F:catalase activity"/>
    <property type="evidence" value="ECO:0007669"/>
    <property type="project" value="UniProtKB-EC"/>
</dbReference>
<dbReference type="InterPro" id="IPR002226">
    <property type="entry name" value="Catalase_haem_BS"/>
</dbReference>
<evidence type="ECO:0000313" key="15">
    <source>
        <dbReference type="Proteomes" id="UP000036403"/>
    </source>
</evidence>
<dbReference type="Gene3D" id="2.40.180.10">
    <property type="entry name" value="Catalase core domain"/>
    <property type="match status" value="1"/>
</dbReference>
<proteinExistence type="inferred from homology"/>
<dbReference type="GO" id="GO:0046872">
    <property type="term" value="F:metal ion binding"/>
    <property type="evidence" value="ECO:0007669"/>
    <property type="project" value="UniProtKB-KW"/>
</dbReference>
<evidence type="ECO:0000256" key="8">
    <source>
        <dbReference type="ARBA" id="ARBA00023004"/>
    </source>
</evidence>
<dbReference type="PaxDb" id="67767-A0A0J7NB03"/>
<dbReference type="EMBL" id="LBMM01007375">
    <property type="protein sequence ID" value="KMQ89785.1"/>
    <property type="molecule type" value="Genomic_DNA"/>
</dbReference>
<evidence type="ECO:0000256" key="12">
    <source>
        <dbReference type="RuleBase" id="RU004142"/>
    </source>
</evidence>
<keyword evidence="8 10" id="KW-0408">Iron</keyword>
<dbReference type="Pfam" id="PF00199">
    <property type="entry name" value="Catalase"/>
    <property type="match status" value="1"/>
</dbReference>
<keyword evidence="7 11" id="KW-0560">Oxidoreductase</keyword>
<comment type="catalytic activity">
    <reaction evidence="11">
        <text>2 H2O2 = O2 + 2 H2O</text>
        <dbReference type="Rhea" id="RHEA:20309"/>
        <dbReference type="ChEBI" id="CHEBI:15377"/>
        <dbReference type="ChEBI" id="CHEBI:15379"/>
        <dbReference type="ChEBI" id="CHEBI:16240"/>
        <dbReference type="EC" id="1.11.1.6"/>
    </reaction>
</comment>
<evidence type="ECO:0000256" key="9">
    <source>
        <dbReference type="ARBA" id="ARBA00023324"/>
    </source>
</evidence>
<keyword evidence="15" id="KW-1185">Reference proteome</keyword>
<evidence type="ECO:0000256" key="4">
    <source>
        <dbReference type="ARBA" id="ARBA00022559"/>
    </source>
</evidence>
<dbReference type="GO" id="GO:0042744">
    <property type="term" value="P:hydrogen peroxide catabolic process"/>
    <property type="evidence" value="ECO:0007669"/>
    <property type="project" value="UniProtKB-KW"/>
</dbReference>
<feature type="binding site" description="axial binding residue" evidence="10">
    <location>
        <position position="387"/>
    </location>
    <ligand>
        <name>heme</name>
        <dbReference type="ChEBI" id="CHEBI:30413"/>
    </ligand>
    <ligandPart>
        <name>Fe</name>
        <dbReference type="ChEBI" id="CHEBI:18248"/>
    </ligandPart>
</feature>
<keyword evidence="6 10" id="KW-0479">Metal-binding</keyword>
<gene>
    <name evidence="14" type="ORF">RF55_10537</name>
</gene>
<evidence type="ECO:0000256" key="2">
    <source>
        <dbReference type="ARBA" id="ARBA00005329"/>
    </source>
</evidence>
<dbReference type="GO" id="GO:0020037">
    <property type="term" value="F:heme binding"/>
    <property type="evidence" value="ECO:0007669"/>
    <property type="project" value="InterPro"/>
</dbReference>
<sequence>MKSVKRFYQFPGEFFMTKKIATCLGLAATLMAGTAFASTTDRAGVTANKSYDGTDKVPSLITDSSAHVIADNQNTKTAGQDGPALVEDAHFFEKLGHFDRERIPERVVHARGTGAQGVFISDVDFSEYSQMSLFRKGKKTPLVMRFSTVLNRPGSPEWIRDPRGFAVKFKTDTGNWDIVGIDFPVFFIRDALKFPDLIHSNRPDPVTEVQDLVGRFDFFANSPENTHALTWLYSQRYGVPKDYRHLDGYGVHAFRTINKDGKQFFVKFHFKSQQGVEGLTAEQIAHTDWNYATKDLYGNIQKGNFPQWDLYAQVLMPEQAKALPYDAFDATKEWGGVKEIRLGSMVLNKIPDNFFQWTEEAAYSPSNMIPGIYASPDKMLQGRIFSYPDTQRYRLGVNYQDLPVNAPLVAVHNDEQDGTMSFKPQQGHANYQPTSFWQDQWATVDQTNPGNGNIAAAAPKDSPYATSVYAVSGKAEQRAIAPMDDFAQAGRLYRSFTEEEKQALISNLAADMKGTPYRQNPRITLIRDCAYFYKADADYGTRLADAMGLPIKDVKAVAKSLSASLGS</sequence>
<evidence type="ECO:0000256" key="7">
    <source>
        <dbReference type="ARBA" id="ARBA00023002"/>
    </source>
</evidence>
<dbReference type="PROSITE" id="PS00437">
    <property type="entry name" value="CATALASE_1"/>
    <property type="match status" value="1"/>
</dbReference>
<dbReference type="EC" id="1.11.1.6" evidence="3 11"/>
<evidence type="ECO:0000256" key="6">
    <source>
        <dbReference type="ARBA" id="ARBA00022723"/>
    </source>
</evidence>
<keyword evidence="9 11" id="KW-0376">Hydrogen peroxide</keyword>
<comment type="cofactor">
    <cofactor evidence="1 10">
        <name>heme</name>
        <dbReference type="ChEBI" id="CHEBI:30413"/>
    </cofactor>
</comment>
<evidence type="ECO:0000256" key="1">
    <source>
        <dbReference type="ARBA" id="ARBA00001971"/>
    </source>
</evidence>